<sequence>MRELQEETGLSGDNWKLLGMHHFEYPDRILHFLLFSCICGEPGTLNAESEHAWVSIDELESYPMPEANLGMLPLISGV</sequence>
<keyword evidence="3" id="KW-1185">Reference proteome</keyword>
<dbReference type="Proteomes" id="UP000231637">
    <property type="component" value="Chromosome"/>
</dbReference>
<accession>A0A2K8L6V0</accession>
<protein>
    <submittedName>
        <fullName evidence="2">NUDIX domain-containing protein</fullName>
    </submittedName>
</protein>
<name>A0A2K8L6V0_9PROT</name>
<dbReference type="Gene3D" id="3.90.79.10">
    <property type="entry name" value="Nucleoside Triphosphate Pyrophosphohydrolase"/>
    <property type="match status" value="1"/>
</dbReference>
<dbReference type="Pfam" id="PF00293">
    <property type="entry name" value="NUDIX"/>
    <property type="match status" value="1"/>
</dbReference>
<dbReference type="KEGG" id="mfn:Ga0123462_2204"/>
<feature type="domain" description="Nudix hydrolase" evidence="1">
    <location>
        <begin position="1"/>
        <end position="72"/>
    </location>
</feature>
<dbReference type="InterPro" id="IPR000086">
    <property type="entry name" value="NUDIX_hydrolase_dom"/>
</dbReference>
<evidence type="ECO:0000313" key="3">
    <source>
        <dbReference type="Proteomes" id="UP000231637"/>
    </source>
</evidence>
<gene>
    <name evidence="2" type="ORF">Ga0123462_2204</name>
</gene>
<dbReference type="EMBL" id="CP018800">
    <property type="protein sequence ID" value="ATX83038.1"/>
    <property type="molecule type" value="Genomic_DNA"/>
</dbReference>
<dbReference type="GO" id="GO:0003824">
    <property type="term" value="F:catalytic activity"/>
    <property type="evidence" value="ECO:0007669"/>
    <property type="project" value="UniProtKB-ARBA"/>
</dbReference>
<reference evidence="2 3" key="1">
    <citation type="submission" date="2016-12" db="EMBL/GenBank/DDBJ databases">
        <title>Isolation and genomic insights into novel planktonic Zetaproteobacteria from stratified waters of the Chesapeake Bay.</title>
        <authorList>
            <person name="McAllister S.M."/>
            <person name="Kato S."/>
            <person name="Chan C.S."/>
            <person name="Chiu B.K."/>
            <person name="Field E.K."/>
        </authorList>
    </citation>
    <scope>NUCLEOTIDE SEQUENCE [LARGE SCALE GENOMIC DNA]</scope>
    <source>
        <strain evidence="2 3">CP-8</strain>
    </source>
</reference>
<evidence type="ECO:0000259" key="1">
    <source>
        <dbReference type="Pfam" id="PF00293"/>
    </source>
</evidence>
<dbReference type="InterPro" id="IPR015797">
    <property type="entry name" value="NUDIX_hydrolase-like_dom_sf"/>
</dbReference>
<dbReference type="AlphaFoldDB" id="A0A2K8L6V0"/>
<evidence type="ECO:0000313" key="2">
    <source>
        <dbReference type="EMBL" id="ATX83038.1"/>
    </source>
</evidence>
<dbReference type="SUPFAM" id="SSF55811">
    <property type="entry name" value="Nudix"/>
    <property type="match status" value="1"/>
</dbReference>
<organism evidence="2 3">
    <name type="scientific">Mariprofundus ferrinatatus</name>
    <dbReference type="NCBI Taxonomy" id="1921087"/>
    <lineage>
        <taxon>Bacteria</taxon>
        <taxon>Pseudomonadati</taxon>
        <taxon>Pseudomonadota</taxon>
        <taxon>Candidatius Mariprofundia</taxon>
        <taxon>Mariprofundales</taxon>
        <taxon>Mariprofundaceae</taxon>
        <taxon>Mariprofundus</taxon>
    </lineage>
</organism>
<proteinExistence type="predicted"/>